<dbReference type="GO" id="GO:0004662">
    <property type="term" value="F:CAAX-protein geranylgeranyltransferase activity"/>
    <property type="evidence" value="ECO:0007669"/>
    <property type="project" value="UniProtKB-EC"/>
</dbReference>
<comment type="subunit">
    <text evidence="14">Heterodimer of FNTA and PGGT1B. PGGT1B mediates interaction with substrate peptides.</text>
</comment>
<evidence type="ECO:0000256" key="1">
    <source>
        <dbReference type="ARBA" id="ARBA00001946"/>
    </source>
</evidence>
<evidence type="ECO:0000256" key="4">
    <source>
        <dbReference type="ARBA" id="ARBA00012700"/>
    </source>
</evidence>
<protein>
    <recommendedName>
        <fullName evidence="5">Geranylgeranyl transferase type-1 subunit beta</fullName>
        <ecNumber evidence="4">2.5.1.59</ecNumber>
    </recommendedName>
    <alternativeName>
        <fullName evidence="12">Geranylgeranyl transferase type I subunit beta</fullName>
    </alternativeName>
    <alternativeName>
        <fullName evidence="15">Type I protein geranyl-geranyltransferase subunit beta</fullName>
    </alternativeName>
</protein>
<accession>A0A2A4K3P8</accession>
<comment type="caution">
    <text evidence="17">The sequence shown here is derived from an EMBL/GenBank/DDBJ whole genome shotgun (WGS) entry which is preliminary data.</text>
</comment>
<evidence type="ECO:0000256" key="13">
    <source>
        <dbReference type="ARBA" id="ARBA00050428"/>
    </source>
</evidence>
<evidence type="ECO:0000256" key="2">
    <source>
        <dbReference type="ARBA" id="ARBA00001947"/>
    </source>
</evidence>
<keyword evidence="11" id="KW-0460">Magnesium</keyword>
<evidence type="ECO:0000256" key="3">
    <source>
        <dbReference type="ARBA" id="ARBA00010497"/>
    </source>
</evidence>
<dbReference type="EMBL" id="NWSH01000166">
    <property type="protein sequence ID" value="PCG78885.1"/>
    <property type="molecule type" value="Genomic_DNA"/>
</dbReference>
<comment type="cofactor">
    <cofactor evidence="2">
        <name>Zn(2+)</name>
        <dbReference type="ChEBI" id="CHEBI:29105"/>
    </cofactor>
</comment>
<dbReference type="InterPro" id="IPR045089">
    <property type="entry name" value="PGGT1B-like"/>
</dbReference>
<evidence type="ECO:0000256" key="6">
    <source>
        <dbReference type="ARBA" id="ARBA00022602"/>
    </source>
</evidence>
<dbReference type="Gene3D" id="1.50.10.20">
    <property type="match status" value="1"/>
</dbReference>
<name>A0A2A4K3P8_HELVI</name>
<dbReference type="FunFam" id="1.50.10.20:FF:000005">
    <property type="entry name" value="Geranylgeranyl transferase type-1 subunit beta"/>
    <property type="match status" value="1"/>
</dbReference>
<evidence type="ECO:0000256" key="10">
    <source>
        <dbReference type="ARBA" id="ARBA00022833"/>
    </source>
</evidence>
<dbReference type="PANTHER" id="PTHR11774">
    <property type="entry name" value="GERANYLGERANYL TRANSFERASE TYPE BETA SUBUNIT"/>
    <property type="match status" value="1"/>
</dbReference>
<evidence type="ECO:0000313" key="17">
    <source>
        <dbReference type="EMBL" id="PCG78885.1"/>
    </source>
</evidence>
<proteinExistence type="inferred from homology"/>
<dbReference type="PANTHER" id="PTHR11774:SF4">
    <property type="entry name" value="GERANYLGERANYL TRANSFERASE TYPE-1 SUBUNIT BETA"/>
    <property type="match status" value="1"/>
</dbReference>
<comment type="cofactor">
    <cofactor evidence="1">
        <name>Mg(2+)</name>
        <dbReference type="ChEBI" id="CHEBI:18420"/>
    </cofactor>
</comment>
<dbReference type="SUPFAM" id="SSF48239">
    <property type="entry name" value="Terpenoid cyclases/Protein prenyltransferases"/>
    <property type="match status" value="1"/>
</dbReference>
<evidence type="ECO:0000256" key="8">
    <source>
        <dbReference type="ARBA" id="ARBA00022723"/>
    </source>
</evidence>
<evidence type="ECO:0000256" key="15">
    <source>
        <dbReference type="ARBA" id="ARBA00078363"/>
    </source>
</evidence>
<evidence type="ECO:0000256" key="9">
    <source>
        <dbReference type="ARBA" id="ARBA00022737"/>
    </source>
</evidence>
<evidence type="ECO:0000256" key="7">
    <source>
        <dbReference type="ARBA" id="ARBA00022679"/>
    </source>
</evidence>
<evidence type="ECO:0000256" key="11">
    <source>
        <dbReference type="ARBA" id="ARBA00022842"/>
    </source>
</evidence>
<dbReference type="CDD" id="cd02895">
    <property type="entry name" value="GGTase-I"/>
    <property type="match status" value="1"/>
</dbReference>
<evidence type="ECO:0000259" key="16">
    <source>
        <dbReference type="Pfam" id="PF00432"/>
    </source>
</evidence>
<keyword evidence="9" id="KW-0677">Repeat</keyword>
<dbReference type="InterPro" id="IPR041960">
    <property type="entry name" value="GGTase_I_beta"/>
</dbReference>
<dbReference type="Pfam" id="PF00432">
    <property type="entry name" value="Prenyltrans"/>
    <property type="match status" value="1"/>
</dbReference>
<feature type="domain" description="Prenyltransferase alpha-alpha toroid" evidence="16">
    <location>
        <begin position="11"/>
        <end position="332"/>
    </location>
</feature>
<dbReference type="GO" id="GO:0046872">
    <property type="term" value="F:metal ion binding"/>
    <property type="evidence" value="ECO:0007669"/>
    <property type="project" value="UniProtKB-KW"/>
</dbReference>
<evidence type="ECO:0000256" key="12">
    <source>
        <dbReference type="ARBA" id="ARBA00031713"/>
    </source>
</evidence>
<keyword evidence="7" id="KW-0808">Transferase</keyword>
<dbReference type="STRING" id="7102.A0A2A4K3P8"/>
<evidence type="ECO:0000256" key="5">
    <source>
        <dbReference type="ARBA" id="ARBA00020603"/>
    </source>
</evidence>
<gene>
    <name evidence="17" type="ORF">B5V51_2846</name>
</gene>
<keyword evidence="8" id="KW-0479">Metal-binding</keyword>
<comment type="similarity">
    <text evidence="3">Belongs to the protein prenyltransferase subunit beta family.</text>
</comment>
<dbReference type="InterPro" id="IPR001330">
    <property type="entry name" value="Prenyltrans"/>
</dbReference>
<dbReference type="InterPro" id="IPR008930">
    <property type="entry name" value="Terpenoid_cyclase/PrenylTrfase"/>
</dbReference>
<keyword evidence="10" id="KW-0862">Zinc</keyword>
<dbReference type="EC" id="2.5.1.59" evidence="4"/>
<keyword evidence="6" id="KW-0637">Prenyltransferase</keyword>
<evidence type="ECO:0000256" key="14">
    <source>
        <dbReference type="ARBA" id="ARBA00065714"/>
    </source>
</evidence>
<sequence length="356" mass="40068">MNHEENRTMAHRQHVKYFMRFLNILPSSLSSHDTTRVTIAYFSVSGLDVLGAMSSVSLDLRNRIIEWIYRLQVHPDKNNGDMSMCGFQGSSTVNIDLDPPNNHYRCGHLAMTYTGLCILLALGDDLSRVNRKALVEGVKALQTEEGNFAATLSGCESDMRFVYCAACVSYILNDWSGFNIEKATDYVIKSIGYDYGIAQCPELESHGGTTFCALATLSLTNQLDKLSEQQVEGLKRWLLFRQVDGFQGRPNKPVDTCYSFWVGASLKILDMLQYSNYGANRRYVYETQDTVVGGFSKWPDTCTDPMHTYLGLAGLSLIGENGLLEIEPNLNITKRAYEHLKSLHEKWDSETKLCVL</sequence>
<reference evidence="17" key="1">
    <citation type="submission" date="2017-09" db="EMBL/GenBank/DDBJ databases">
        <title>Contemporary evolution of a Lepidopteran species, Heliothis virescens, in response to modern agricultural practices.</title>
        <authorList>
            <person name="Fritz M.L."/>
            <person name="Deyonke A.M."/>
            <person name="Papanicolaou A."/>
            <person name="Micinski S."/>
            <person name="Westbrook J."/>
            <person name="Gould F."/>
        </authorList>
    </citation>
    <scope>NUCLEOTIDE SEQUENCE [LARGE SCALE GENOMIC DNA]</scope>
    <source>
        <strain evidence="17">HvINT-</strain>
        <tissue evidence="17">Whole body</tissue>
    </source>
</reference>
<comment type="catalytic activity">
    <reaction evidence="13">
        <text>geranylgeranyl diphosphate + L-cysteinyl-[protein] = S-geranylgeranyl-L-cysteinyl-[protein] + diphosphate</text>
        <dbReference type="Rhea" id="RHEA:21240"/>
        <dbReference type="Rhea" id="RHEA-COMP:10131"/>
        <dbReference type="Rhea" id="RHEA-COMP:11537"/>
        <dbReference type="ChEBI" id="CHEBI:29950"/>
        <dbReference type="ChEBI" id="CHEBI:33019"/>
        <dbReference type="ChEBI" id="CHEBI:57533"/>
        <dbReference type="ChEBI" id="CHEBI:86021"/>
        <dbReference type="EC" id="2.5.1.59"/>
    </reaction>
</comment>
<dbReference type="GO" id="GO:0005953">
    <property type="term" value="C:CAAX-protein geranylgeranyltransferase complex"/>
    <property type="evidence" value="ECO:0007669"/>
    <property type="project" value="InterPro"/>
</dbReference>
<dbReference type="AlphaFoldDB" id="A0A2A4K3P8"/>
<organism evidence="17">
    <name type="scientific">Heliothis virescens</name>
    <name type="common">Tobacco budworm moth</name>
    <dbReference type="NCBI Taxonomy" id="7102"/>
    <lineage>
        <taxon>Eukaryota</taxon>
        <taxon>Metazoa</taxon>
        <taxon>Ecdysozoa</taxon>
        <taxon>Arthropoda</taxon>
        <taxon>Hexapoda</taxon>
        <taxon>Insecta</taxon>
        <taxon>Pterygota</taxon>
        <taxon>Neoptera</taxon>
        <taxon>Endopterygota</taxon>
        <taxon>Lepidoptera</taxon>
        <taxon>Glossata</taxon>
        <taxon>Ditrysia</taxon>
        <taxon>Noctuoidea</taxon>
        <taxon>Noctuidae</taxon>
        <taxon>Heliothinae</taxon>
        <taxon>Heliothis</taxon>
    </lineage>
</organism>